<evidence type="ECO:0000313" key="3">
    <source>
        <dbReference type="EMBL" id="KAE8349022.1"/>
    </source>
</evidence>
<dbReference type="OrthoDB" id="5426165at2759"/>
<organism evidence="3 4">
    <name type="scientific">Aspergillus coremiiformis</name>
    <dbReference type="NCBI Taxonomy" id="138285"/>
    <lineage>
        <taxon>Eukaryota</taxon>
        <taxon>Fungi</taxon>
        <taxon>Dikarya</taxon>
        <taxon>Ascomycota</taxon>
        <taxon>Pezizomycotina</taxon>
        <taxon>Eurotiomycetes</taxon>
        <taxon>Eurotiomycetidae</taxon>
        <taxon>Eurotiales</taxon>
        <taxon>Aspergillaceae</taxon>
        <taxon>Aspergillus</taxon>
        <taxon>Aspergillus subgen. Circumdati</taxon>
    </lineage>
</organism>
<dbReference type="PANTHER" id="PTHR40623:SF2">
    <property type="entry name" value="INTEGRAL MEMBRANE PROTEIN"/>
    <property type="match status" value="1"/>
</dbReference>
<feature type="region of interest" description="Disordered" evidence="1">
    <location>
        <begin position="82"/>
        <end position="102"/>
    </location>
</feature>
<keyword evidence="2" id="KW-0812">Transmembrane</keyword>
<dbReference type="EMBL" id="ML739358">
    <property type="protein sequence ID" value="KAE8349022.1"/>
    <property type="molecule type" value="Genomic_DNA"/>
</dbReference>
<name>A0A5N6YU58_9EURO</name>
<evidence type="ECO:0000256" key="1">
    <source>
        <dbReference type="SAM" id="MobiDB-lite"/>
    </source>
</evidence>
<proteinExistence type="predicted"/>
<protein>
    <submittedName>
        <fullName evidence="3">Uncharacterized protein</fullName>
    </submittedName>
</protein>
<keyword evidence="4" id="KW-1185">Reference proteome</keyword>
<sequence length="214" mass="23806">MQFWVEWALWQKLSLVLAGLIFLVLIYSLCVLIYNRRAIKKHAAAEAHLVIQDAEKHPMLSEQNEVPFGAKALERGVHVEGIWTPGRSSAGGSSTPTRNESPAPVLKQLLANPTSTVQRPTQTYMPVSQTSKSDTKWASTVPEKRAETSGNLHFAKPHQSDAQVVAKPQNVGDSDPNRSKVRISSRFSWVSNPFDKRMSGIQGMRANLSFFLRV</sequence>
<accession>A0A5N6YU58</accession>
<feature type="compositionally biased region" description="Polar residues" evidence="1">
    <location>
        <begin position="86"/>
        <end position="100"/>
    </location>
</feature>
<evidence type="ECO:0000256" key="2">
    <source>
        <dbReference type="SAM" id="Phobius"/>
    </source>
</evidence>
<reference evidence="4" key="1">
    <citation type="submission" date="2019-04" db="EMBL/GenBank/DDBJ databases">
        <title>Friends and foes A comparative genomics studyof 23 Aspergillus species from section Flavi.</title>
        <authorList>
            <consortium name="DOE Joint Genome Institute"/>
            <person name="Kjaerbolling I."/>
            <person name="Vesth T."/>
            <person name="Frisvad J.C."/>
            <person name="Nybo J.L."/>
            <person name="Theobald S."/>
            <person name="Kildgaard S."/>
            <person name="Isbrandt T."/>
            <person name="Kuo A."/>
            <person name="Sato A."/>
            <person name="Lyhne E.K."/>
            <person name="Kogle M.E."/>
            <person name="Wiebenga A."/>
            <person name="Kun R.S."/>
            <person name="Lubbers R.J."/>
            <person name="Makela M.R."/>
            <person name="Barry K."/>
            <person name="Chovatia M."/>
            <person name="Clum A."/>
            <person name="Daum C."/>
            <person name="Haridas S."/>
            <person name="He G."/>
            <person name="LaButti K."/>
            <person name="Lipzen A."/>
            <person name="Mondo S."/>
            <person name="Riley R."/>
            <person name="Salamov A."/>
            <person name="Simmons B.A."/>
            <person name="Magnuson J.K."/>
            <person name="Henrissat B."/>
            <person name="Mortensen U.H."/>
            <person name="Larsen T.O."/>
            <person name="Devries R.P."/>
            <person name="Grigoriev I.V."/>
            <person name="Machida M."/>
            <person name="Baker S.E."/>
            <person name="Andersen M.R."/>
        </authorList>
    </citation>
    <scope>NUCLEOTIDE SEQUENCE [LARGE SCALE GENOMIC DNA]</scope>
    <source>
        <strain evidence="4">CBS 553.77</strain>
    </source>
</reference>
<dbReference type="AlphaFoldDB" id="A0A5N6YU58"/>
<gene>
    <name evidence="3" type="ORF">BDV28DRAFT_142089</name>
</gene>
<dbReference type="PANTHER" id="PTHR40623">
    <property type="entry name" value="INTEGRAL MEMBRANE PROTEIN"/>
    <property type="match status" value="1"/>
</dbReference>
<keyword evidence="2" id="KW-1133">Transmembrane helix</keyword>
<keyword evidence="2" id="KW-0472">Membrane</keyword>
<evidence type="ECO:0000313" key="4">
    <source>
        <dbReference type="Proteomes" id="UP000327118"/>
    </source>
</evidence>
<dbReference type="Proteomes" id="UP000327118">
    <property type="component" value="Unassembled WGS sequence"/>
</dbReference>
<feature type="transmembrane region" description="Helical" evidence="2">
    <location>
        <begin position="13"/>
        <end position="34"/>
    </location>
</feature>